<comment type="caution">
    <text evidence="3">The sequence shown here is derived from an EMBL/GenBank/DDBJ whole genome shotgun (WGS) entry which is preliminary data.</text>
</comment>
<dbReference type="Pfam" id="PF13443">
    <property type="entry name" value="HTH_26"/>
    <property type="match status" value="1"/>
</dbReference>
<keyword evidence="1" id="KW-0812">Transmembrane</keyword>
<dbReference type="Proteomes" id="UP000034681">
    <property type="component" value="Unassembled WGS sequence"/>
</dbReference>
<sequence>MFKQYEVLQSVLSTIFVVVTVAGLGIPLFLFTLGKLKEAFSSQRTYAFDAAIEARMQRVDLGSWKDLCREAGVRRGTLDLLRQGEVERLRLKQLRRLGTGLDLSLVDLLKLVNYENFGQSKTRIAIAPGGIWGSLRDLFQLKNP</sequence>
<evidence type="ECO:0000259" key="2">
    <source>
        <dbReference type="Pfam" id="PF13443"/>
    </source>
</evidence>
<dbReference type="EMBL" id="AJTX02000004">
    <property type="protein sequence ID" value="KKJ00379.1"/>
    <property type="molecule type" value="Genomic_DNA"/>
</dbReference>
<dbReference type="InterPro" id="IPR010982">
    <property type="entry name" value="Lambda_DNA-bd_dom_sf"/>
</dbReference>
<dbReference type="GO" id="GO:0003677">
    <property type="term" value="F:DNA binding"/>
    <property type="evidence" value="ECO:0007669"/>
    <property type="project" value="InterPro"/>
</dbReference>
<protein>
    <recommendedName>
        <fullName evidence="2">HTH cro/C1-type domain-containing protein</fullName>
    </recommendedName>
</protein>
<reference evidence="3" key="1">
    <citation type="submission" date="2012-04" db="EMBL/GenBank/DDBJ databases">
        <authorList>
            <person name="Borisov I.G."/>
            <person name="Ivanikova N.V."/>
            <person name="Pinevich A.V."/>
        </authorList>
    </citation>
    <scope>NUCLEOTIDE SEQUENCE</scope>
    <source>
        <strain evidence="3">CALU 1027</strain>
    </source>
</reference>
<evidence type="ECO:0000256" key="1">
    <source>
        <dbReference type="SAM" id="Phobius"/>
    </source>
</evidence>
<evidence type="ECO:0000313" key="4">
    <source>
        <dbReference type="Proteomes" id="UP000034681"/>
    </source>
</evidence>
<accession>A0A0M2Q0B4</accession>
<feature type="domain" description="HTH cro/C1-type" evidence="2">
    <location>
        <begin position="60"/>
        <end position="112"/>
    </location>
</feature>
<evidence type="ECO:0000313" key="3">
    <source>
        <dbReference type="EMBL" id="KKJ00379.1"/>
    </source>
</evidence>
<name>A0A0M2Q0B4_PROHO</name>
<dbReference type="STRING" id="317619.GCA_000332315_01205"/>
<dbReference type="InterPro" id="IPR001387">
    <property type="entry name" value="Cro/C1-type_HTH"/>
</dbReference>
<dbReference type="Gene3D" id="1.10.260.40">
    <property type="entry name" value="lambda repressor-like DNA-binding domains"/>
    <property type="match status" value="1"/>
</dbReference>
<proteinExistence type="predicted"/>
<gene>
    <name evidence="3" type="ORF">PROH_12080</name>
</gene>
<organism evidence="3 4">
    <name type="scientific">Prochlorothrix hollandica PCC 9006 = CALU 1027</name>
    <dbReference type="NCBI Taxonomy" id="317619"/>
    <lineage>
        <taxon>Bacteria</taxon>
        <taxon>Bacillati</taxon>
        <taxon>Cyanobacteriota</taxon>
        <taxon>Cyanophyceae</taxon>
        <taxon>Prochlorotrichales</taxon>
        <taxon>Prochlorotrichaceae</taxon>
        <taxon>Prochlorothrix</taxon>
    </lineage>
</organism>
<keyword evidence="1" id="KW-0472">Membrane</keyword>
<dbReference type="SUPFAM" id="SSF47413">
    <property type="entry name" value="lambda repressor-like DNA-binding domains"/>
    <property type="match status" value="1"/>
</dbReference>
<dbReference type="RefSeq" id="WP_017711788.1">
    <property type="nucleotide sequence ID" value="NZ_KB235933.1"/>
</dbReference>
<dbReference type="AlphaFoldDB" id="A0A0M2Q0B4"/>
<keyword evidence="4" id="KW-1185">Reference proteome</keyword>
<keyword evidence="1" id="KW-1133">Transmembrane helix</keyword>
<feature type="transmembrane region" description="Helical" evidence="1">
    <location>
        <begin position="12"/>
        <end position="34"/>
    </location>
</feature>